<gene>
    <name evidence="2" type="ORF">SPIL2461_LOCUS7744</name>
</gene>
<reference evidence="2" key="1">
    <citation type="submission" date="2021-02" db="EMBL/GenBank/DDBJ databases">
        <authorList>
            <person name="Dougan E. K."/>
            <person name="Rhodes N."/>
            <person name="Thang M."/>
            <person name="Chan C."/>
        </authorList>
    </citation>
    <scope>NUCLEOTIDE SEQUENCE</scope>
</reference>
<feature type="region of interest" description="Disordered" evidence="1">
    <location>
        <begin position="141"/>
        <end position="178"/>
    </location>
</feature>
<dbReference type="OrthoDB" id="420457at2759"/>
<name>A0A812NXQ1_SYMPI</name>
<feature type="compositionally biased region" description="Low complexity" evidence="1">
    <location>
        <begin position="168"/>
        <end position="178"/>
    </location>
</feature>
<keyword evidence="3" id="KW-1185">Reference proteome</keyword>
<sequence length="178" mass="20609">MFIIPIALEMRAARNLKLPPLDEIQDEFLALWYKFFEAREKKKSSGRMPQLPKNFEIPAYIQALCRTDAKELKRLMSMVRKQFLSERISRDSDYHNVVSAFGLKADYPQLDKEEKEAREQEALVHADLCLQKLEKLVADHEDEGEMPKCPLGMKEERRNNRLAERAASRTATASDGPQ</sequence>
<dbReference type="EMBL" id="CAJNIZ010012281">
    <property type="protein sequence ID" value="CAE7332378.1"/>
    <property type="molecule type" value="Genomic_DNA"/>
</dbReference>
<comment type="caution">
    <text evidence="2">The sequence shown here is derived from an EMBL/GenBank/DDBJ whole genome shotgun (WGS) entry which is preliminary data.</text>
</comment>
<evidence type="ECO:0000256" key="1">
    <source>
        <dbReference type="SAM" id="MobiDB-lite"/>
    </source>
</evidence>
<evidence type="ECO:0000313" key="2">
    <source>
        <dbReference type="EMBL" id="CAE7332378.1"/>
    </source>
</evidence>
<dbReference type="AlphaFoldDB" id="A0A812NXQ1"/>
<feature type="non-terminal residue" evidence="2">
    <location>
        <position position="1"/>
    </location>
</feature>
<feature type="compositionally biased region" description="Basic and acidic residues" evidence="1">
    <location>
        <begin position="153"/>
        <end position="167"/>
    </location>
</feature>
<proteinExistence type="predicted"/>
<protein>
    <submittedName>
        <fullName evidence="2">Uncharacterized protein</fullName>
    </submittedName>
</protein>
<dbReference type="Proteomes" id="UP000649617">
    <property type="component" value="Unassembled WGS sequence"/>
</dbReference>
<organism evidence="2 3">
    <name type="scientific">Symbiodinium pilosum</name>
    <name type="common">Dinoflagellate</name>
    <dbReference type="NCBI Taxonomy" id="2952"/>
    <lineage>
        <taxon>Eukaryota</taxon>
        <taxon>Sar</taxon>
        <taxon>Alveolata</taxon>
        <taxon>Dinophyceae</taxon>
        <taxon>Suessiales</taxon>
        <taxon>Symbiodiniaceae</taxon>
        <taxon>Symbiodinium</taxon>
    </lineage>
</organism>
<evidence type="ECO:0000313" key="3">
    <source>
        <dbReference type="Proteomes" id="UP000649617"/>
    </source>
</evidence>
<accession>A0A812NXQ1</accession>